<dbReference type="InterPro" id="IPR036397">
    <property type="entry name" value="RNaseH_sf"/>
</dbReference>
<protein>
    <recommendedName>
        <fullName evidence="4">Transposase</fullName>
    </recommendedName>
</protein>
<comment type="caution">
    <text evidence="2">The sequence shown here is derived from an EMBL/GenBank/DDBJ whole genome shotgun (WGS) entry which is preliminary data.</text>
</comment>
<evidence type="ECO:0000256" key="1">
    <source>
        <dbReference type="SAM" id="MobiDB-lite"/>
    </source>
</evidence>
<feature type="compositionally biased region" description="Polar residues" evidence="1">
    <location>
        <begin position="1"/>
        <end position="12"/>
    </location>
</feature>
<keyword evidence="3" id="KW-1185">Reference proteome</keyword>
<dbReference type="EMBL" id="JASPKY010000732">
    <property type="protein sequence ID" value="KAK9686063.1"/>
    <property type="molecule type" value="Genomic_DNA"/>
</dbReference>
<sequence>MHGRTSEQQSSPFWKDTDGNVSNARPHIGAAVVALLERYRWERLNHPPYSPDLTMHGRTSEQQSSPFWKDTDGNVSITHRIRRI</sequence>
<proteinExistence type="predicted"/>
<dbReference type="Proteomes" id="UP001458880">
    <property type="component" value="Unassembled WGS sequence"/>
</dbReference>
<dbReference type="Gene3D" id="3.30.420.10">
    <property type="entry name" value="Ribonuclease H-like superfamily/Ribonuclease H"/>
    <property type="match status" value="1"/>
</dbReference>
<gene>
    <name evidence="2" type="ORF">QE152_g37495</name>
</gene>
<evidence type="ECO:0000313" key="2">
    <source>
        <dbReference type="EMBL" id="KAK9686063.1"/>
    </source>
</evidence>
<feature type="region of interest" description="Disordered" evidence="1">
    <location>
        <begin position="48"/>
        <end position="72"/>
    </location>
</feature>
<accession>A0AAW1IAM0</accession>
<reference evidence="2 3" key="1">
    <citation type="journal article" date="2024" name="BMC Genomics">
        <title>De novo assembly and annotation of Popillia japonica's genome with initial clues to its potential as an invasive pest.</title>
        <authorList>
            <person name="Cucini C."/>
            <person name="Boschi S."/>
            <person name="Funari R."/>
            <person name="Cardaioli E."/>
            <person name="Iannotti N."/>
            <person name="Marturano G."/>
            <person name="Paoli F."/>
            <person name="Bruttini M."/>
            <person name="Carapelli A."/>
            <person name="Frati F."/>
            <person name="Nardi F."/>
        </authorList>
    </citation>
    <scope>NUCLEOTIDE SEQUENCE [LARGE SCALE GENOMIC DNA]</scope>
    <source>
        <strain evidence="2">DMR45628</strain>
    </source>
</reference>
<evidence type="ECO:0008006" key="4">
    <source>
        <dbReference type="Google" id="ProtNLM"/>
    </source>
</evidence>
<organism evidence="2 3">
    <name type="scientific">Popillia japonica</name>
    <name type="common">Japanese beetle</name>
    <dbReference type="NCBI Taxonomy" id="7064"/>
    <lineage>
        <taxon>Eukaryota</taxon>
        <taxon>Metazoa</taxon>
        <taxon>Ecdysozoa</taxon>
        <taxon>Arthropoda</taxon>
        <taxon>Hexapoda</taxon>
        <taxon>Insecta</taxon>
        <taxon>Pterygota</taxon>
        <taxon>Neoptera</taxon>
        <taxon>Endopterygota</taxon>
        <taxon>Coleoptera</taxon>
        <taxon>Polyphaga</taxon>
        <taxon>Scarabaeiformia</taxon>
        <taxon>Scarabaeidae</taxon>
        <taxon>Rutelinae</taxon>
        <taxon>Popillia</taxon>
    </lineage>
</organism>
<dbReference type="AlphaFoldDB" id="A0AAW1IAM0"/>
<evidence type="ECO:0000313" key="3">
    <source>
        <dbReference type="Proteomes" id="UP001458880"/>
    </source>
</evidence>
<dbReference type="GO" id="GO:0003676">
    <property type="term" value="F:nucleic acid binding"/>
    <property type="evidence" value="ECO:0007669"/>
    <property type="project" value="InterPro"/>
</dbReference>
<name>A0AAW1IAM0_POPJA</name>
<feature type="region of interest" description="Disordered" evidence="1">
    <location>
        <begin position="1"/>
        <end position="24"/>
    </location>
</feature>